<evidence type="ECO:0000313" key="1">
    <source>
        <dbReference type="EMBL" id="MFL2029300.1"/>
    </source>
</evidence>
<name>A0ABW8UEU3_9LACO</name>
<sequence>MQYIKSRKQGTSIVLTVPAEFNIETNIEYEAKKLPDGTIQFTPVQSYPEIWNDDPAIIAEFNQEIGFQDDGGNYGRENTGY</sequence>
<evidence type="ECO:0000313" key="2">
    <source>
        <dbReference type="Proteomes" id="UP001625389"/>
    </source>
</evidence>
<accession>A0ABW8UEU3</accession>
<gene>
    <name evidence="1" type="ORF">ACEN34_06675</name>
</gene>
<comment type="caution">
    <text evidence="1">The sequence shown here is derived from an EMBL/GenBank/DDBJ whole genome shotgun (WGS) entry which is preliminary data.</text>
</comment>
<protein>
    <submittedName>
        <fullName evidence="1">AbrB family transcriptional regulator</fullName>
    </submittedName>
</protein>
<keyword evidence="2" id="KW-1185">Reference proteome</keyword>
<proteinExistence type="predicted"/>
<dbReference type="Proteomes" id="UP001625389">
    <property type="component" value="Unassembled WGS sequence"/>
</dbReference>
<organism evidence="1 2">
    <name type="scientific">Loigolactobacillus zhaoyuanensis</name>
    <dbReference type="NCBI Taxonomy" id="2486017"/>
    <lineage>
        <taxon>Bacteria</taxon>
        <taxon>Bacillati</taxon>
        <taxon>Bacillota</taxon>
        <taxon>Bacilli</taxon>
        <taxon>Lactobacillales</taxon>
        <taxon>Lactobacillaceae</taxon>
        <taxon>Loigolactobacillus</taxon>
    </lineage>
</organism>
<dbReference type="EMBL" id="JBGQPK010000021">
    <property type="protein sequence ID" value="MFL2029300.1"/>
    <property type="molecule type" value="Genomic_DNA"/>
</dbReference>
<dbReference type="RefSeq" id="WP_407137328.1">
    <property type="nucleotide sequence ID" value="NZ_JBGQPK010000021.1"/>
</dbReference>
<reference evidence="1 2" key="1">
    <citation type="submission" date="2024-08" db="EMBL/GenBank/DDBJ databases">
        <authorList>
            <person name="Arias E."/>
        </authorList>
    </citation>
    <scope>NUCLEOTIDE SEQUENCE [LARGE SCALE GENOMIC DNA]</scope>
    <source>
        <strain evidence="1 2">FAM 25317</strain>
    </source>
</reference>